<evidence type="ECO:0000313" key="3">
    <source>
        <dbReference type="Proteomes" id="UP001286456"/>
    </source>
</evidence>
<evidence type="ECO:0000256" key="1">
    <source>
        <dbReference type="SAM" id="MobiDB-lite"/>
    </source>
</evidence>
<dbReference type="InterPro" id="IPR012337">
    <property type="entry name" value="RNaseH-like_sf"/>
</dbReference>
<protein>
    <recommendedName>
        <fullName evidence="4">RNase H type-1 domain-containing protein</fullName>
    </recommendedName>
</protein>
<reference evidence="2" key="2">
    <citation type="submission" date="2023-06" db="EMBL/GenBank/DDBJ databases">
        <authorList>
            <consortium name="Lawrence Berkeley National Laboratory"/>
            <person name="Haridas S."/>
            <person name="Hensen N."/>
            <person name="Bonometti L."/>
            <person name="Westerberg I."/>
            <person name="Brannstrom I.O."/>
            <person name="Guillou S."/>
            <person name="Cros-Aarteil S."/>
            <person name="Calhoun S."/>
            <person name="Kuo A."/>
            <person name="Mondo S."/>
            <person name="Pangilinan J."/>
            <person name="Riley R."/>
            <person name="Labutti K."/>
            <person name="Andreopoulos B."/>
            <person name="Lipzen A."/>
            <person name="Chen C."/>
            <person name="Yanf M."/>
            <person name="Daum C."/>
            <person name="Ng V."/>
            <person name="Clum A."/>
            <person name="Steindorff A."/>
            <person name="Ohm R."/>
            <person name="Martin F."/>
            <person name="Silar P."/>
            <person name="Natvig D."/>
            <person name="Lalanne C."/>
            <person name="Gautier V."/>
            <person name="Ament-Velasquez S.L."/>
            <person name="Kruys A."/>
            <person name="Hutchinson M.I."/>
            <person name="Powell A.J."/>
            <person name="Barry K."/>
            <person name="Miller A.N."/>
            <person name="Grigoriev I.V."/>
            <person name="Debuchy R."/>
            <person name="Gladieux P."/>
            <person name="Thoren M.H."/>
            <person name="Johannesson H."/>
        </authorList>
    </citation>
    <scope>NUCLEOTIDE SEQUENCE</scope>
    <source>
        <strain evidence="2">SMH4131-1</strain>
    </source>
</reference>
<name>A0AAE0M5U9_9PEZI</name>
<dbReference type="Proteomes" id="UP001286456">
    <property type="component" value="Unassembled WGS sequence"/>
</dbReference>
<sequence length="174" mass="18809">MTSTILLGLIERNRDEPDQEAETPTDSHGNLDGSGGVSVAFITPEGDKVVVAYSVNPALDNNLGEGAATGEAVAIDKEPLRMLTGLVHGTHRCAPRAPWSKYYRALKFAIFSDSKTMLRAMNGTLTVSDEYETLVKKILRVAAADEPAEAKNISELEASVDFRWVPGHTDRPAL</sequence>
<gene>
    <name evidence="2" type="ORF">B0T19DRAFT_404251</name>
</gene>
<dbReference type="GO" id="GO:0003676">
    <property type="term" value="F:nucleic acid binding"/>
    <property type="evidence" value="ECO:0007669"/>
    <property type="project" value="InterPro"/>
</dbReference>
<proteinExistence type="predicted"/>
<dbReference type="SUPFAM" id="SSF53098">
    <property type="entry name" value="Ribonuclease H-like"/>
    <property type="match status" value="1"/>
</dbReference>
<evidence type="ECO:0008006" key="4">
    <source>
        <dbReference type="Google" id="ProtNLM"/>
    </source>
</evidence>
<dbReference type="AlphaFoldDB" id="A0AAE0M5U9"/>
<feature type="region of interest" description="Disordered" evidence="1">
    <location>
        <begin position="10"/>
        <end position="34"/>
    </location>
</feature>
<dbReference type="Gene3D" id="3.30.420.10">
    <property type="entry name" value="Ribonuclease H-like superfamily/Ribonuclease H"/>
    <property type="match status" value="1"/>
</dbReference>
<dbReference type="EMBL" id="JAUEPO010000006">
    <property type="protein sequence ID" value="KAK3319683.1"/>
    <property type="molecule type" value="Genomic_DNA"/>
</dbReference>
<accession>A0AAE0M5U9</accession>
<organism evidence="2 3">
    <name type="scientific">Cercophora scortea</name>
    <dbReference type="NCBI Taxonomy" id="314031"/>
    <lineage>
        <taxon>Eukaryota</taxon>
        <taxon>Fungi</taxon>
        <taxon>Dikarya</taxon>
        <taxon>Ascomycota</taxon>
        <taxon>Pezizomycotina</taxon>
        <taxon>Sordariomycetes</taxon>
        <taxon>Sordariomycetidae</taxon>
        <taxon>Sordariales</taxon>
        <taxon>Lasiosphaeriaceae</taxon>
        <taxon>Cercophora</taxon>
    </lineage>
</organism>
<reference evidence="2" key="1">
    <citation type="journal article" date="2023" name="Mol. Phylogenet. Evol.">
        <title>Genome-scale phylogeny and comparative genomics of the fungal order Sordariales.</title>
        <authorList>
            <person name="Hensen N."/>
            <person name="Bonometti L."/>
            <person name="Westerberg I."/>
            <person name="Brannstrom I.O."/>
            <person name="Guillou S."/>
            <person name="Cros-Aarteil S."/>
            <person name="Calhoun S."/>
            <person name="Haridas S."/>
            <person name="Kuo A."/>
            <person name="Mondo S."/>
            <person name="Pangilinan J."/>
            <person name="Riley R."/>
            <person name="LaButti K."/>
            <person name="Andreopoulos B."/>
            <person name="Lipzen A."/>
            <person name="Chen C."/>
            <person name="Yan M."/>
            <person name="Daum C."/>
            <person name="Ng V."/>
            <person name="Clum A."/>
            <person name="Steindorff A."/>
            <person name="Ohm R.A."/>
            <person name="Martin F."/>
            <person name="Silar P."/>
            <person name="Natvig D.O."/>
            <person name="Lalanne C."/>
            <person name="Gautier V."/>
            <person name="Ament-Velasquez S.L."/>
            <person name="Kruys A."/>
            <person name="Hutchinson M.I."/>
            <person name="Powell A.J."/>
            <person name="Barry K."/>
            <person name="Miller A.N."/>
            <person name="Grigoriev I.V."/>
            <person name="Debuchy R."/>
            <person name="Gladieux P."/>
            <person name="Hiltunen Thoren M."/>
            <person name="Johannesson H."/>
        </authorList>
    </citation>
    <scope>NUCLEOTIDE SEQUENCE</scope>
    <source>
        <strain evidence="2">SMH4131-1</strain>
    </source>
</reference>
<comment type="caution">
    <text evidence="2">The sequence shown here is derived from an EMBL/GenBank/DDBJ whole genome shotgun (WGS) entry which is preliminary data.</text>
</comment>
<keyword evidence="3" id="KW-1185">Reference proteome</keyword>
<evidence type="ECO:0000313" key="2">
    <source>
        <dbReference type="EMBL" id="KAK3319683.1"/>
    </source>
</evidence>
<dbReference type="InterPro" id="IPR036397">
    <property type="entry name" value="RNaseH_sf"/>
</dbReference>